<keyword evidence="5 7" id="KW-0472">Membrane</keyword>
<accession>A0A4Y7XCX0</accession>
<evidence type="ECO:0000256" key="1">
    <source>
        <dbReference type="ARBA" id="ARBA00022475"/>
    </source>
</evidence>
<evidence type="ECO:0000313" key="9">
    <source>
        <dbReference type="EMBL" id="TEU27902.1"/>
    </source>
</evidence>
<keyword evidence="10" id="KW-1185">Reference proteome</keyword>
<evidence type="ECO:0000256" key="3">
    <source>
        <dbReference type="ARBA" id="ARBA00022692"/>
    </source>
</evidence>
<keyword evidence="2 7" id="KW-0132">Cell division</keyword>
<dbReference type="STRING" id="1120977.GCA_000619845_00677"/>
<dbReference type="InterPro" id="IPR023081">
    <property type="entry name" value="Cell_div_FtsB"/>
</dbReference>
<dbReference type="RefSeq" id="WP_134244089.1">
    <property type="nucleotide sequence ID" value="NZ_SNTY01000019.1"/>
</dbReference>
<sequence length="134" mass="15260">MLSTLSGRIVFVVAILLLAFLQYKLWWGESGYYDRQALQERIASYQVENSKLAERNRILSAEVYDLKSGLEAVEEHARLDLGLIKPRETFVQLSTIDVSDYKKQVEVTGDDLITNETDKCDNTSTILGYFTCGR</sequence>
<evidence type="ECO:0000313" key="10">
    <source>
        <dbReference type="Proteomes" id="UP000297834"/>
    </source>
</evidence>
<comment type="subunit">
    <text evidence="7">Part of a complex composed of FtsB, FtsL and FtsQ.</text>
</comment>
<protein>
    <recommendedName>
        <fullName evidence="7">Cell division protein FtsB</fullName>
    </recommendedName>
</protein>
<gene>
    <name evidence="7" type="primary">ftsB</name>
    <name evidence="9" type="ORF">E2B99_06270</name>
</gene>
<dbReference type="AlphaFoldDB" id="A0A4Y7XCX0"/>
<dbReference type="InterPro" id="IPR007060">
    <property type="entry name" value="FtsL/DivIC"/>
</dbReference>
<dbReference type="GO" id="GO:0030428">
    <property type="term" value="C:cell septum"/>
    <property type="evidence" value="ECO:0007669"/>
    <property type="project" value="TreeGrafter"/>
</dbReference>
<dbReference type="Proteomes" id="UP000297834">
    <property type="component" value="Unassembled WGS sequence"/>
</dbReference>
<evidence type="ECO:0000256" key="6">
    <source>
        <dbReference type="ARBA" id="ARBA00023306"/>
    </source>
</evidence>
<keyword evidence="4 7" id="KW-1133">Transmembrane helix</keyword>
<dbReference type="PANTHER" id="PTHR37485">
    <property type="entry name" value="CELL DIVISION PROTEIN FTSB"/>
    <property type="match status" value="1"/>
</dbReference>
<dbReference type="EMBL" id="SNTY01000019">
    <property type="protein sequence ID" value="TEU27902.1"/>
    <property type="molecule type" value="Genomic_DNA"/>
</dbReference>
<evidence type="ECO:0000256" key="8">
    <source>
        <dbReference type="SAM" id="Phobius"/>
    </source>
</evidence>
<dbReference type="PANTHER" id="PTHR37485:SF1">
    <property type="entry name" value="CELL DIVISION PROTEIN FTSB"/>
    <property type="match status" value="1"/>
</dbReference>
<feature type="topological domain" description="Cytoplasmic" evidence="7">
    <location>
        <begin position="1"/>
        <end position="9"/>
    </location>
</feature>
<name>A0A4Y7XCX0_9GAMM</name>
<dbReference type="GO" id="GO:0005886">
    <property type="term" value="C:plasma membrane"/>
    <property type="evidence" value="ECO:0007669"/>
    <property type="project" value="UniProtKB-SubCell"/>
</dbReference>
<keyword evidence="6 7" id="KW-0131">Cell cycle</keyword>
<keyword evidence="3 7" id="KW-0812">Transmembrane</keyword>
<dbReference type="GO" id="GO:0043093">
    <property type="term" value="P:FtsZ-dependent cytokinesis"/>
    <property type="evidence" value="ECO:0007669"/>
    <property type="project" value="UniProtKB-UniRule"/>
</dbReference>
<comment type="subcellular location">
    <subcellularLocation>
        <location evidence="7">Cell inner membrane</location>
        <topology evidence="7">Single-pass type II membrane protein</topology>
    </subcellularLocation>
    <text evidence="7">Localizes to the division septum.</text>
</comment>
<evidence type="ECO:0000256" key="4">
    <source>
        <dbReference type="ARBA" id="ARBA00022989"/>
    </source>
</evidence>
<dbReference type="OrthoDB" id="7061211at2"/>
<comment type="function">
    <text evidence="7">Essential cell division protein. May link together the upstream cell division proteins, which are predominantly cytoplasmic, with the downstream cell division proteins, which are predominantly periplasmic.</text>
</comment>
<feature type="transmembrane region" description="Helical" evidence="8">
    <location>
        <begin position="6"/>
        <end position="26"/>
    </location>
</feature>
<keyword evidence="1 7" id="KW-1003">Cell membrane</keyword>
<comment type="similarity">
    <text evidence="7">Belongs to the FtsB family.</text>
</comment>
<evidence type="ECO:0000256" key="2">
    <source>
        <dbReference type="ARBA" id="ARBA00022618"/>
    </source>
</evidence>
<organism evidence="9 10">
    <name type="scientific">Alkanindiges illinoisensis</name>
    <dbReference type="NCBI Taxonomy" id="197183"/>
    <lineage>
        <taxon>Bacteria</taxon>
        <taxon>Pseudomonadati</taxon>
        <taxon>Pseudomonadota</taxon>
        <taxon>Gammaproteobacteria</taxon>
        <taxon>Moraxellales</taxon>
        <taxon>Moraxellaceae</taxon>
        <taxon>Alkanindiges</taxon>
    </lineage>
</organism>
<comment type="caution">
    <text evidence="9">The sequence shown here is derived from an EMBL/GenBank/DDBJ whole genome shotgun (WGS) entry which is preliminary data.</text>
</comment>
<proteinExistence type="inferred from homology"/>
<reference evidence="9 10" key="1">
    <citation type="submission" date="2019-03" db="EMBL/GenBank/DDBJ databases">
        <title>Alkanindiges illinoisensis: a potential pathogenic isolated from ascites of a gastric cancer patient with abdominal metastasis.</title>
        <authorList>
            <person name="Hu X."/>
            <person name="Yang B."/>
            <person name="Yan X."/>
            <person name="Lin L."/>
            <person name="Zhao H."/>
            <person name="Zhou F."/>
            <person name="Su B."/>
            <person name="Chen J."/>
            <person name="Rui Y."/>
            <person name="Wang Q."/>
            <person name="Zheng L."/>
        </authorList>
    </citation>
    <scope>NUCLEOTIDE SEQUENCE [LARGE SCALE GENOMIC DNA]</scope>
    <source>
        <strain evidence="9 10">NFYY 23406</strain>
    </source>
</reference>
<dbReference type="HAMAP" id="MF_00599">
    <property type="entry name" value="FtsB"/>
    <property type="match status" value="1"/>
</dbReference>
<feature type="topological domain" description="Periplasmic" evidence="7">
    <location>
        <begin position="28"/>
        <end position="134"/>
    </location>
</feature>
<dbReference type="GO" id="GO:0032153">
    <property type="term" value="C:cell division site"/>
    <property type="evidence" value="ECO:0007669"/>
    <property type="project" value="UniProtKB-UniRule"/>
</dbReference>
<evidence type="ECO:0000256" key="5">
    <source>
        <dbReference type="ARBA" id="ARBA00023136"/>
    </source>
</evidence>
<keyword evidence="7" id="KW-0997">Cell inner membrane</keyword>
<evidence type="ECO:0000256" key="7">
    <source>
        <dbReference type="HAMAP-Rule" id="MF_00599"/>
    </source>
</evidence>
<dbReference type="Pfam" id="PF04977">
    <property type="entry name" value="DivIC"/>
    <property type="match status" value="1"/>
</dbReference>